<feature type="domain" description="C2" evidence="1">
    <location>
        <begin position="88"/>
        <end position="142"/>
    </location>
</feature>
<evidence type="ECO:0000313" key="4">
    <source>
        <dbReference type="WBParaSite" id="TTAC_0000233001-mRNA-1"/>
    </source>
</evidence>
<sequence length="259" mass="29719">MLFYLQPGPNPFKAPIILNVYIKYDERKQALDVLVRNLQNTPLKRKVRVKTKFLLPTNPQLMENKKLLKRFRSRERCSDGVVIIDARHTSKKRGPNPRFNEDFHFTPLIAKDVKMGKLVFDIYEVKKKRKTFLGTIELCGSEIELKCDMAYSLYLRNPTYGSTVAAARDRINYNELAFCAQCVTGAHHLTPHDTSDRSIRETGSAFQVGEPSDTKMTTEIYNAYDRFSEDQTVDSPFCEIETPQLTESSTVSHAKVKSK</sequence>
<evidence type="ECO:0000259" key="1">
    <source>
        <dbReference type="Pfam" id="PF00168"/>
    </source>
</evidence>
<protein>
    <submittedName>
        <fullName evidence="4">C2 domain-containing protein</fullName>
    </submittedName>
</protein>
<dbReference type="OrthoDB" id="6262821at2759"/>
<dbReference type="WBParaSite" id="TTAC_0000233001-mRNA-1">
    <property type="protein sequence ID" value="TTAC_0000233001-mRNA-1"/>
    <property type="gene ID" value="TTAC_0000233001"/>
</dbReference>
<reference evidence="4" key="1">
    <citation type="submission" date="2017-02" db="UniProtKB">
        <authorList>
            <consortium name="WormBaseParasite"/>
        </authorList>
    </citation>
    <scope>IDENTIFICATION</scope>
</reference>
<dbReference type="InterPro" id="IPR035892">
    <property type="entry name" value="C2_domain_sf"/>
</dbReference>
<dbReference type="Proteomes" id="UP000274429">
    <property type="component" value="Unassembled WGS sequence"/>
</dbReference>
<name>A0A0R3WNJ2_HYDTA</name>
<reference evidence="2 3" key="2">
    <citation type="submission" date="2018-11" db="EMBL/GenBank/DDBJ databases">
        <authorList>
            <consortium name="Pathogen Informatics"/>
        </authorList>
    </citation>
    <scope>NUCLEOTIDE SEQUENCE [LARGE SCALE GENOMIC DNA]</scope>
</reference>
<dbReference type="AlphaFoldDB" id="A0A0R3WNJ2"/>
<dbReference type="InterPro" id="IPR000008">
    <property type="entry name" value="C2_dom"/>
</dbReference>
<dbReference type="EMBL" id="UYWX01000956">
    <property type="protein sequence ID" value="VDM19615.1"/>
    <property type="molecule type" value="Genomic_DNA"/>
</dbReference>
<gene>
    <name evidence="2" type="ORF">TTAC_LOCUS2317</name>
</gene>
<dbReference type="Gene3D" id="2.60.40.150">
    <property type="entry name" value="C2 domain"/>
    <property type="match status" value="1"/>
</dbReference>
<keyword evidence="3" id="KW-1185">Reference proteome</keyword>
<proteinExistence type="predicted"/>
<organism evidence="4">
    <name type="scientific">Hydatigena taeniaeformis</name>
    <name type="common">Feline tapeworm</name>
    <name type="synonym">Taenia taeniaeformis</name>
    <dbReference type="NCBI Taxonomy" id="6205"/>
    <lineage>
        <taxon>Eukaryota</taxon>
        <taxon>Metazoa</taxon>
        <taxon>Spiralia</taxon>
        <taxon>Lophotrochozoa</taxon>
        <taxon>Platyhelminthes</taxon>
        <taxon>Cestoda</taxon>
        <taxon>Eucestoda</taxon>
        <taxon>Cyclophyllidea</taxon>
        <taxon>Taeniidae</taxon>
        <taxon>Hydatigera</taxon>
    </lineage>
</organism>
<evidence type="ECO:0000313" key="2">
    <source>
        <dbReference type="EMBL" id="VDM19615.1"/>
    </source>
</evidence>
<evidence type="ECO:0000313" key="3">
    <source>
        <dbReference type="Proteomes" id="UP000274429"/>
    </source>
</evidence>
<dbReference type="Pfam" id="PF00168">
    <property type="entry name" value="C2"/>
    <property type="match status" value="1"/>
</dbReference>
<dbReference type="SUPFAM" id="SSF49562">
    <property type="entry name" value="C2 domain (Calcium/lipid-binding domain, CaLB)"/>
    <property type="match status" value="1"/>
</dbReference>
<accession>A0A0R3WNJ2</accession>